<name>A0ABM8V817_THEXY</name>
<evidence type="ECO:0000313" key="3">
    <source>
        <dbReference type="Proteomes" id="UP000681526"/>
    </source>
</evidence>
<evidence type="ECO:0000259" key="1">
    <source>
        <dbReference type="PROSITE" id="PS50994"/>
    </source>
</evidence>
<keyword evidence="3" id="KW-1185">Reference proteome</keyword>
<gene>
    <name evidence="2" type="primary">txxe 3210</name>
    <name evidence="2" type="ORF">TXXE_17200</name>
</gene>
<accession>A0ABM8V817</accession>
<dbReference type="EMBL" id="CAJRAY010000086">
    <property type="protein sequence ID" value="CAG5091947.1"/>
    <property type="molecule type" value="Genomic_DNA"/>
</dbReference>
<dbReference type="Gene3D" id="3.30.420.10">
    <property type="entry name" value="Ribonuclease H-like superfamily/Ribonuclease H"/>
    <property type="match status" value="1"/>
</dbReference>
<dbReference type="InterPro" id="IPR036397">
    <property type="entry name" value="RNaseH_sf"/>
</dbReference>
<dbReference type="Pfam" id="PF00665">
    <property type="entry name" value="rve"/>
    <property type="match status" value="1"/>
</dbReference>
<protein>
    <submittedName>
        <fullName evidence="2">Integrase</fullName>
    </submittedName>
</protein>
<comment type="caution">
    <text evidence="2">The sequence shown here is derived from an EMBL/GenBank/DDBJ whole genome shotgun (WGS) entry which is preliminary data.</text>
</comment>
<dbReference type="InterPro" id="IPR012337">
    <property type="entry name" value="RNaseH-like_sf"/>
</dbReference>
<reference evidence="2 3" key="1">
    <citation type="submission" date="2021-04" db="EMBL/GenBank/DDBJ databases">
        <authorList>
            <person name="Rakotoarivonina H."/>
        </authorList>
    </citation>
    <scope>NUCLEOTIDE SEQUENCE [LARGE SCALE GENOMIC DNA]</scope>
    <source>
        <strain evidence="2 3">XE</strain>
    </source>
</reference>
<sequence length="388" mass="44383">MSMKTRREVIRMLADQYKKAKSRNEKSAILDNAVKVLGCHRKHAIRTLANPPALTPTKSKRHRPVAYQEAMPVIERVWEALDYPCAERLHPVLLETAQTLARHGHLRLTDSVISQLQEISRPTLARRLSALRSPKARPTVSKRKPLAELRAQVPMIAYDWDETRPGALEIDLVEHNGGSSLGHFAYTLTVTDVVSGYTRRRALLGKSQLAVLRELKHIIAKWPMQPWGIHSDNGQEFLNAHLKTFCASNHIRFTRSRPYRKNDNAHVEQKNGFLVRQLVGYERYDRPEQVEWLNSIYALHDRYFNFCLPTRKLIGKERRGARVKKTFDTAKTPVARLIESGVLSSEQTQRLQAYQSSQDPLTLHNQLEMMLSRPVPSSTDTAEPVEAV</sequence>
<dbReference type="PROSITE" id="PS50994">
    <property type="entry name" value="INTEGRASE"/>
    <property type="match status" value="1"/>
</dbReference>
<evidence type="ECO:0000313" key="2">
    <source>
        <dbReference type="EMBL" id="CAG5091947.1"/>
    </source>
</evidence>
<feature type="domain" description="Integrase catalytic" evidence="1">
    <location>
        <begin position="161"/>
        <end position="341"/>
    </location>
</feature>
<dbReference type="SUPFAM" id="SSF53098">
    <property type="entry name" value="Ribonuclease H-like"/>
    <property type="match status" value="1"/>
</dbReference>
<dbReference type="Proteomes" id="UP000681526">
    <property type="component" value="Unassembled WGS sequence"/>
</dbReference>
<dbReference type="InterPro" id="IPR001584">
    <property type="entry name" value="Integrase_cat-core"/>
</dbReference>
<organism evidence="2 3">
    <name type="scientific">Thermobacillus xylanilyticus</name>
    <dbReference type="NCBI Taxonomy" id="76633"/>
    <lineage>
        <taxon>Bacteria</taxon>
        <taxon>Bacillati</taxon>
        <taxon>Bacillota</taxon>
        <taxon>Bacilli</taxon>
        <taxon>Bacillales</taxon>
        <taxon>Paenibacillaceae</taxon>
        <taxon>Thermobacillus</taxon>
    </lineage>
</organism>
<proteinExistence type="predicted"/>